<dbReference type="Proteomes" id="UP000620124">
    <property type="component" value="Unassembled WGS sequence"/>
</dbReference>
<keyword evidence="2" id="KW-1185">Reference proteome</keyword>
<organism evidence="1 2">
    <name type="scientific">Mycena venus</name>
    <dbReference type="NCBI Taxonomy" id="2733690"/>
    <lineage>
        <taxon>Eukaryota</taxon>
        <taxon>Fungi</taxon>
        <taxon>Dikarya</taxon>
        <taxon>Basidiomycota</taxon>
        <taxon>Agaricomycotina</taxon>
        <taxon>Agaricomycetes</taxon>
        <taxon>Agaricomycetidae</taxon>
        <taxon>Agaricales</taxon>
        <taxon>Marasmiineae</taxon>
        <taxon>Mycenaceae</taxon>
        <taxon>Mycena</taxon>
    </lineage>
</organism>
<evidence type="ECO:0000313" key="1">
    <source>
        <dbReference type="EMBL" id="KAF7372683.1"/>
    </source>
</evidence>
<evidence type="ECO:0000313" key="2">
    <source>
        <dbReference type="Proteomes" id="UP000620124"/>
    </source>
</evidence>
<proteinExistence type="predicted"/>
<name>A0A8H6Z5G0_9AGAR</name>
<comment type="caution">
    <text evidence="1">The sequence shown here is derived from an EMBL/GenBank/DDBJ whole genome shotgun (WGS) entry which is preliminary data.</text>
</comment>
<dbReference type="EMBL" id="JACAZI010000001">
    <property type="protein sequence ID" value="KAF7372683.1"/>
    <property type="molecule type" value="Genomic_DNA"/>
</dbReference>
<protein>
    <submittedName>
        <fullName evidence="1">Uncharacterized protein</fullName>
    </submittedName>
</protein>
<sequence length="100" mass="11493">MVRTQELRRAERRATFKPLDSWVMYHTDAAGWVSTYLDSPVAASEVACYIWVTHKIAPEHPYFRDPDTYRLWMHVKIPAEAGVSTANRNSPVVLLDTFIA</sequence>
<reference evidence="1" key="1">
    <citation type="submission" date="2020-05" db="EMBL/GenBank/DDBJ databases">
        <title>Mycena genomes resolve the evolution of fungal bioluminescence.</title>
        <authorList>
            <person name="Tsai I.J."/>
        </authorList>
    </citation>
    <scope>NUCLEOTIDE SEQUENCE</scope>
    <source>
        <strain evidence="1">CCC161011</strain>
    </source>
</reference>
<accession>A0A8H6Z5G0</accession>
<gene>
    <name evidence="1" type="ORF">MVEN_00131600</name>
</gene>
<dbReference type="AlphaFoldDB" id="A0A8H6Z5G0"/>